<dbReference type="STRING" id="81569.RUM4293_00935"/>
<dbReference type="GO" id="GO:0005829">
    <property type="term" value="C:cytosol"/>
    <property type="evidence" value="ECO:0007669"/>
    <property type="project" value="TreeGrafter"/>
</dbReference>
<dbReference type="GeneID" id="55494336"/>
<dbReference type="PROSITE" id="PS01124">
    <property type="entry name" value="HTH_ARAC_FAMILY_2"/>
    <property type="match status" value="1"/>
</dbReference>
<dbReference type="SUPFAM" id="SSF46689">
    <property type="entry name" value="Homeodomain-like"/>
    <property type="match status" value="1"/>
</dbReference>
<accession>A0A0P1F209</accession>
<dbReference type="PRINTS" id="PR00032">
    <property type="entry name" value="HTHARAC"/>
</dbReference>
<dbReference type="GO" id="GO:0000976">
    <property type="term" value="F:transcription cis-regulatory region binding"/>
    <property type="evidence" value="ECO:0007669"/>
    <property type="project" value="TreeGrafter"/>
</dbReference>
<dbReference type="InterPro" id="IPR018060">
    <property type="entry name" value="HTH_AraC"/>
</dbReference>
<dbReference type="AlphaFoldDB" id="A0A0P1F209"/>
<evidence type="ECO:0000256" key="2">
    <source>
        <dbReference type="ARBA" id="ARBA00023125"/>
    </source>
</evidence>
<protein>
    <submittedName>
        <fullName evidence="5">Adenosine deaminase</fullName>
    </submittedName>
</protein>
<keyword evidence="2" id="KW-0238">DNA-binding</keyword>
<dbReference type="Proteomes" id="UP000050783">
    <property type="component" value="Unassembled WGS sequence"/>
</dbReference>
<dbReference type="Pfam" id="PF12625">
    <property type="entry name" value="Arabinose_bd"/>
    <property type="match status" value="1"/>
</dbReference>
<keyword evidence="3" id="KW-0804">Transcription</keyword>
<keyword evidence="1" id="KW-0805">Transcription regulation</keyword>
<gene>
    <name evidence="5" type="ORF">RUA4292_03173</name>
</gene>
<evidence type="ECO:0000313" key="6">
    <source>
        <dbReference type="Proteomes" id="UP000050783"/>
    </source>
</evidence>
<dbReference type="Gene3D" id="1.10.10.60">
    <property type="entry name" value="Homeodomain-like"/>
    <property type="match status" value="1"/>
</dbReference>
<dbReference type="Pfam" id="PF12833">
    <property type="entry name" value="HTH_18"/>
    <property type="match status" value="1"/>
</dbReference>
<organism evidence="5 6">
    <name type="scientific">Ruegeria atlantica</name>
    <dbReference type="NCBI Taxonomy" id="81569"/>
    <lineage>
        <taxon>Bacteria</taxon>
        <taxon>Pseudomonadati</taxon>
        <taxon>Pseudomonadota</taxon>
        <taxon>Alphaproteobacteria</taxon>
        <taxon>Rhodobacterales</taxon>
        <taxon>Roseobacteraceae</taxon>
        <taxon>Ruegeria</taxon>
    </lineage>
</organism>
<evidence type="ECO:0000256" key="1">
    <source>
        <dbReference type="ARBA" id="ARBA00023015"/>
    </source>
</evidence>
<dbReference type="GO" id="GO:0003700">
    <property type="term" value="F:DNA-binding transcription factor activity"/>
    <property type="evidence" value="ECO:0007669"/>
    <property type="project" value="InterPro"/>
</dbReference>
<dbReference type="SMART" id="SM00342">
    <property type="entry name" value="HTH_ARAC"/>
    <property type="match status" value="1"/>
</dbReference>
<evidence type="ECO:0000313" key="5">
    <source>
        <dbReference type="EMBL" id="CUH48981.1"/>
    </source>
</evidence>
<dbReference type="InterPro" id="IPR009057">
    <property type="entry name" value="Homeodomain-like_sf"/>
</dbReference>
<dbReference type="EMBL" id="CYPU01000049">
    <property type="protein sequence ID" value="CUH48981.1"/>
    <property type="molecule type" value="Genomic_DNA"/>
</dbReference>
<dbReference type="PANTHER" id="PTHR47894:SF1">
    <property type="entry name" value="HTH-TYPE TRANSCRIPTIONAL REGULATOR VQSM"/>
    <property type="match status" value="1"/>
</dbReference>
<dbReference type="InterPro" id="IPR020449">
    <property type="entry name" value="Tscrpt_reg_AraC-type_HTH"/>
</dbReference>
<feature type="domain" description="HTH araC/xylS-type" evidence="4">
    <location>
        <begin position="229"/>
        <end position="327"/>
    </location>
</feature>
<dbReference type="PANTHER" id="PTHR47894">
    <property type="entry name" value="HTH-TYPE TRANSCRIPTIONAL REGULATOR GADX"/>
    <property type="match status" value="1"/>
</dbReference>
<name>A0A0P1F209_9RHOB</name>
<dbReference type="OrthoDB" id="9805730at2"/>
<dbReference type="RefSeq" id="WP_058278459.1">
    <property type="nucleotide sequence ID" value="NZ_CYPU01000049.1"/>
</dbReference>
<sequence length="329" mass="36523">MPDSSPPLVRTALLMPLIHHFEEHGGDVDLLLADMQISNAIRTDFDRLIPVKAIYETIDEIATRLGDPFLGATVGRDMARNAMGPVTKHLTREQTVGNLLDRFLISVGSYGNSTNYRLENDGQNATLKMTRKAQPDANPAHPDALTLALLVEQIRPRVGQSWDPKNVLAVVVDETVVPDWLLPRSSLITGSKMGLTLRFPSLWMVLNQAYSPGDTPLGETNKEYGTLAEAVRSFCKEHMSDPKLDITKTARACRLHPKALSRKLSNEDTSFKAILDDQRRQFAIAAIGQGKMTVTEIALRTGFTQASNFTRAYRRWTGEAPSDARSKQR</sequence>
<reference evidence="5 6" key="1">
    <citation type="submission" date="2015-09" db="EMBL/GenBank/DDBJ databases">
        <authorList>
            <consortium name="Swine Surveillance"/>
        </authorList>
    </citation>
    <scope>NUCLEOTIDE SEQUENCE [LARGE SCALE GENOMIC DNA]</scope>
    <source>
        <strain evidence="5 6">CECT 4292</strain>
    </source>
</reference>
<evidence type="ECO:0000256" key="3">
    <source>
        <dbReference type="ARBA" id="ARBA00023163"/>
    </source>
</evidence>
<dbReference type="InterPro" id="IPR032687">
    <property type="entry name" value="AraC-type_N"/>
</dbReference>
<proteinExistence type="predicted"/>
<evidence type="ECO:0000259" key="4">
    <source>
        <dbReference type="PROSITE" id="PS01124"/>
    </source>
</evidence>